<dbReference type="Pfam" id="PF00535">
    <property type="entry name" value="Glycos_transf_2"/>
    <property type="match status" value="1"/>
</dbReference>
<dbReference type="OrthoDB" id="440227at2"/>
<evidence type="ECO:0000313" key="2">
    <source>
        <dbReference type="EMBL" id="ACL44368.1"/>
    </source>
</evidence>
<evidence type="ECO:0000259" key="1">
    <source>
        <dbReference type="Pfam" id="PF00535"/>
    </source>
</evidence>
<keyword evidence="2" id="KW-0808">Transferase</keyword>
<gene>
    <name evidence="2" type="ordered locus">Cyan7425_2003</name>
</gene>
<dbReference type="AlphaFoldDB" id="B8HTE2"/>
<dbReference type="STRING" id="395961.Cyan7425_2003"/>
<dbReference type="CAZy" id="GT2">
    <property type="family name" value="Glycosyltransferase Family 2"/>
</dbReference>
<sequence>METNPLVSVIVPVYNCARFLAKTLDSVFAQTYSPIEVLVIDDGSTDDSGHIAQSYREVRYYYQSNQGVSAARNVGIKAARGEFIAFLDADDLWQSEKLSVQVAYMLQHPDVQVTAPWALHFLEPGTEVPKWFTAEHSLGERELIIPSSIVAHKSVFHQVGVFSTDYAASEDIEWLCRLKDHRTLITVLPEVLTLRRLHGENLSWIMASTAKSYRLKILRESIARKSQRFY</sequence>
<name>B8HTE2_CYAP4</name>
<reference evidence="2" key="1">
    <citation type="submission" date="2009-01" db="EMBL/GenBank/DDBJ databases">
        <title>Complete sequence of chromosome Cyanothece sp. PCC 7425.</title>
        <authorList>
            <consortium name="US DOE Joint Genome Institute"/>
            <person name="Lucas S."/>
            <person name="Copeland A."/>
            <person name="Lapidus A."/>
            <person name="Glavina del Rio T."/>
            <person name="Dalin E."/>
            <person name="Tice H."/>
            <person name="Bruce D."/>
            <person name="Goodwin L."/>
            <person name="Pitluck S."/>
            <person name="Sims D."/>
            <person name="Meineke L."/>
            <person name="Brettin T."/>
            <person name="Detter J.C."/>
            <person name="Han C."/>
            <person name="Larimer F."/>
            <person name="Land M."/>
            <person name="Hauser L."/>
            <person name="Kyrpides N."/>
            <person name="Ovchinnikova G."/>
            <person name="Liberton M."/>
            <person name="Stoeckel J."/>
            <person name="Banerjee A."/>
            <person name="Singh A."/>
            <person name="Page L."/>
            <person name="Sato H."/>
            <person name="Zhao L."/>
            <person name="Sherman L."/>
            <person name="Pakrasi H."/>
            <person name="Richardson P."/>
        </authorList>
    </citation>
    <scope>NUCLEOTIDE SEQUENCE</scope>
    <source>
        <strain evidence="2">PCC 7425</strain>
    </source>
</reference>
<dbReference type="SUPFAM" id="SSF53448">
    <property type="entry name" value="Nucleotide-diphospho-sugar transferases"/>
    <property type="match status" value="1"/>
</dbReference>
<dbReference type="GO" id="GO:0016758">
    <property type="term" value="F:hexosyltransferase activity"/>
    <property type="evidence" value="ECO:0007669"/>
    <property type="project" value="UniProtKB-ARBA"/>
</dbReference>
<dbReference type="EMBL" id="CP001344">
    <property type="protein sequence ID" value="ACL44368.1"/>
    <property type="molecule type" value="Genomic_DNA"/>
</dbReference>
<dbReference type="PANTHER" id="PTHR22916">
    <property type="entry name" value="GLYCOSYLTRANSFERASE"/>
    <property type="match status" value="1"/>
</dbReference>
<dbReference type="InterPro" id="IPR001173">
    <property type="entry name" value="Glyco_trans_2-like"/>
</dbReference>
<dbReference type="eggNOG" id="COG1216">
    <property type="taxonomic scope" value="Bacteria"/>
</dbReference>
<organism evidence="2">
    <name type="scientific">Cyanothece sp. (strain PCC 7425 / ATCC 29141)</name>
    <dbReference type="NCBI Taxonomy" id="395961"/>
    <lineage>
        <taxon>Bacteria</taxon>
        <taxon>Bacillati</taxon>
        <taxon>Cyanobacteriota</taxon>
        <taxon>Cyanophyceae</taxon>
        <taxon>Gomontiellales</taxon>
        <taxon>Cyanothecaceae</taxon>
        <taxon>Cyanothece</taxon>
    </lineage>
</organism>
<dbReference type="KEGG" id="cyn:Cyan7425_2003"/>
<protein>
    <submittedName>
        <fullName evidence="2">Glycosyl transferase family 2</fullName>
    </submittedName>
</protein>
<proteinExistence type="predicted"/>
<dbReference type="Gene3D" id="3.90.550.10">
    <property type="entry name" value="Spore Coat Polysaccharide Biosynthesis Protein SpsA, Chain A"/>
    <property type="match status" value="1"/>
</dbReference>
<feature type="domain" description="Glycosyltransferase 2-like" evidence="1">
    <location>
        <begin position="8"/>
        <end position="132"/>
    </location>
</feature>
<dbReference type="HOGENOM" id="CLU_025996_0_7_3"/>
<dbReference type="CDD" id="cd00761">
    <property type="entry name" value="Glyco_tranf_GTA_type"/>
    <property type="match status" value="1"/>
</dbReference>
<accession>B8HTE2</accession>
<dbReference type="PANTHER" id="PTHR22916:SF3">
    <property type="entry name" value="UDP-GLCNAC:BETAGAL BETA-1,3-N-ACETYLGLUCOSAMINYLTRANSFERASE-LIKE PROTEIN 1"/>
    <property type="match status" value="1"/>
</dbReference>
<dbReference type="InterPro" id="IPR029044">
    <property type="entry name" value="Nucleotide-diphossugar_trans"/>
</dbReference>